<evidence type="ECO:0000313" key="2">
    <source>
        <dbReference type="EMBL" id="QSQ22855.1"/>
    </source>
</evidence>
<evidence type="ECO:0008006" key="4">
    <source>
        <dbReference type="Google" id="ProtNLM"/>
    </source>
</evidence>
<gene>
    <name evidence="2" type="ORF">JY651_48495</name>
</gene>
<organism evidence="2 3">
    <name type="scientific">Pyxidicoccus parkwayensis</name>
    <dbReference type="NCBI Taxonomy" id="2813578"/>
    <lineage>
        <taxon>Bacteria</taxon>
        <taxon>Pseudomonadati</taxon>
        <taxon>Myxococcota</taxon>
        <taxon>Myxococcia</taxon>
        <taxon>Myxococcales</taxon>
        <taxon>Cystobacterineae</taxon>
        <taxon>Myxococcaceae</taxon>
        <taxon>Pyxidicoccus</taxon>
    </lineage>
</organism>
<reference evidence="2 3" key="1">
    <citation type="submission" date="2021-02" db="EMBL/GenBank/DDBJ databases">
        <title>De Novo genome assembly of isolated myxobacteria.</title>
        <authorList>
            <person name="Stevens D.C."/>
        </authorList>
    </citation>
    <scope>NUCLEOTIDE SEQUENCE [LARGE SCALE GENOMIC DNA]</scope>
    <source>
        <strain evidence="3">SCPEA02</strain>
    </source>
</reference>
<feature type="region of interest" description="Disordered" evidence="1">
    <location>
        <begin position="160"/>
        <end position="184"/>
    </location>
</feature>
<feature type="compositionally biased region" description="Basic and acidic residues" evidence="1">
    <location>
        <begin position="130"/>
        <end position="140"/>
    </location>
</feature>
<sequence length="184" mass="20115">MFNPANIHMGMTARDRDGEVVGTVISVDAGGFFIGRGDYFSKDHRVAFSDVMDLDGDDVYLREAVSDLPGVDPEALNRSASGRSSEGRTLAHDLTGGLGLAPRDLEQARMDSAKFQDHGRYDIGPGASAHGEREHRRDDLISEVDPAVVAVRQPPVVVERRAACDEEETSRREAPSDVNPRTRR</sequence>
<name>A0ABX7NZH4_9BACT</name>
<dbReference type="Proteomes" id="UP000662747">
    <property type="component" value="Chromosome"/>
</dbReference>
<feature type="region of interest" description="Disordered" evidence="1">
    <location>
        <begin position="114"/>
        <end position="146"/>
    </location>
</feature>
<dbReference type="EMBL" id="CP071090">
    <property type="protein sequence ID" value="QSQ22855.1"/>
    <property type="molecule type" value="Genomic_DNA"/>
</dbReference>
<keyword evidence="3" id="KW-1185">Reference proteome</keyword>
<proteinExistence type="predicted"/>
<dbReference type="RefSeq" id="WP_206724431.1">
    <property type="nucleotide sequence ID" value="NZ_CP071090.1"/>
</dbReference>
<protein>
    <recommendedName>
        <fullName evidence="4">PRC-barrel domain-containing protein</fullName>
    </recommendedName>
</protein>
<feature type="compositionally biased region" description="Basic and acidic residues" evidence="1">
    <location>
        <begin position="160"/>
        <end position="175"/>
    </location>
</feature>
<evidence type="ECO:0000313" key="3">
    <source>
        <dbReference type="Proteomes" id="UP000662747"/>
    </source>
</evidence>
<feature type="region of interest" description="Disordered" evidence="1">
    <location>
        <begin position="72"/>
        <end position="100"/>
    </location>
</feature>
<evidence type="ECO:0000256" key="1">
    <source>
        <dbReference type="SAM" id="MobiDB-lite"/>
    </source>
</evidence>
<accession>A0ABX7NZH4</accession>